<evidence type="ECO:0000256" key="2">
    <source>
        <dbReference type="ARBA" id="ARBA00022475"/>
    </source>
</evidence>
<feature type="transmembrane region" description="Helical" evidence="3">
    <location>
        <begin position="883"/>
        <end position="902"/>
    </location>
</feature>
<name>A0A9Q0BM66_9MUSC</name>
<evidence type="ECO:0000256" key="1">
    <source>
        <dbReference type="ARBA" id="ARBA00004651"/>
    </source>
</evidence>
<dbReference type="SUPFAM" id="SSF81653">
    <property type="entry name" value="Calcium ATPase, transduction domain A"/>
    <property type="match status" value="1"/>
</dbReference>
<dbReference type="InterPro" id="IPR036412">
    <property type="entry name" value="HAD-like_sf"/>
</dbReference>
<keyword evidence="3" id="KW-0812">Transmembrane</keyword>
<feature type="transmembrane region" description="Helical" evidence="3">
    <location>
        <begin position="109"/>
        <end position="130"/>
    </location>
</feature>
<dbReference type="InterPro" id="IPR008250">
    <property type="entry name" value="ATPase_P-typ_transduc_dom_A_sf"/>
</dbReference>
<dbReference type="InterPro" id="IPR006068">
    <property type="entry name" value="ATPase_P-typ_cation-transptr_C"/>
</dbReference>
<dbReference type="GO" id="GO:0000166">
    <property type="term" value="F:nucleotide binding"/>
    <property type="evidence" value="ECO:0007669"/>
    <property type="project" value="InterPro"/>
</dbReference>
<gene>
    <name evidence="5" type="ORF">M5D96_009768</name>
</gene>
<feature type="transmembrane region" description="Helical" evidence="3">
    <location>
        <begin position="772"/>
        <end position="799"/>
    </location>
</feature>
<dbReference type="InterPro" id="IPR023298">
    <property type="entry name" value="ATPase_P-typ_TM_dom_sf"/>
</dbReference>
<feature type="transmembrane region" description="Helical" evidence="3">
    <location>
        <begin position="292"/>
        <end position="312"/>
    </location>
</feature>
<dbReference type="AlphaFoldDB" id="A0A9Q0BM66"/>
<keyword evidence="6" id="KW-1185">Reference proteome</keyword>
<feature type="transmembrane region" description="Helical" evidence="3">
    <location>
        <begin position="703"/>
        <end position="724"/>
    </location>
</feature>
<dbReference type="Gene3D" id="2.70.150.10">
    <property type="entry name" value="Calcium-transporting ATPase, cytoplasmic transduction domain A"/>
    <property type="match status" value="1"/>
</dbReference>
<comment type="caution">
    <text evidence="5">The sequence shown here is derived from an EMBL/GenBank/DDBJ whole genome shotgun (WGS) entry which is preliminary data.</text>
</comment>
<dbReference type="SUPFAM" id="SSF81665">
    <property type="entry name" value="Calcium ATPase, transmembrane domain M"/>
    <property type="match status" value="1"/>
</dbReference>
<evidence type="ECO:0000313" key="6">
    <source>
        <dbReference type="Proteomes" id="UP001059596"/>
    </source>
</evidence>
<dbReference type="Gene3D" id="1.20.1110.10">
    <property type="entry name" value="Calcium-transporting ATPase, transmembrane domain"/>
    <property type="match status" value="1"/>
</dbReference>
<keyword evidence="3" id="KW-0472">Membrane</keyword>
<dbReference type="Pfam" id="PF00689">
    <property type="entry name" value="Cation_ATPase_C"/>
    <property type="match status" value="1"/>
</dbReference>
<evidence type="ECO:0000313" key="5">
    <source>
        <dbReference type="EMBL" id="KAI8037607.1"/>
    </source>
</evidence>
<dbReference type="SUPFAM" id="SSF81660">
    <property type="entry name" value="Metal cation-transporting ATPase, ATP-binding domain N"/>
    <property type="match status" value="1"/>
</dbReference>
<dbReference type="FunFam" id="1.20.1110.10:FF:000095">
    <property type="entry name" value="Sodium/potassium-transporting ATPase subunit alpha-1"/>
    <property type="match status" value="1"/>
</dbReference>
<sequence>MVLWLKQISKWKGRCRCRCRCRFRCWRCKARKRGEEEVRQTENELWLEFYGPYLHIWPFQELCSRLETNVRQGLTAKAAAEKLARNGKNVLPLPLKQDVQFWKFIKDCFSILGIFILLCSFACFAIYFTFETDSKVKGKTDPEFLVAGIILLFYDDNEDMVMAFDELMPMYCTVLRDGKKMVILTQDVVIGDIVPIRYGQRIPADLRFFSSSGLEVNNVALTGYSKPVNIIPTKPVSKWGSNNVGFACSHAMKGYGFGVAIACGKDTDVGTMTALSFRERPPSRVERHQTQIGYYTLVMIGIVCILLLWTTGLERGEILYEVNLSLLIALTPFYLPFIVYWGMRRTKNQMNKKQNLRSTTTVGLSTVIVTDLEGTMTKRRMRVSEIFVDMELLSAENLDLNAQSSRFIELIRASVLCNDAVICPGNIGVANKHYSSADKMQVTVHRTRDEEGQPKLILLMKGHCDVVVRRCSTFGLRGEELPLDNQLQDIVLNLADGLLEAGRHVSTSTGLEDGEYKYRDYLAVDTFALRFLGMIATHNPARSTIPRAVVRCRSAGIKLILVTRRKRKLAKSLAVDVGILAAPWEAGSLAGTDIVDMSKLADEKPHHQRWHIEQLLLDRRDLVCAKTSTEQLHWIVDACRRLGAVVSIIGSTLHDTPAIRSGHFGCAVMCEASADLILLDSSFATLVSVVADSRLLYENLKKALAYCLATNTTSILVYIAFFLLRVPFHIHIMAELILAFFVNLLPAMTLIYEPPEEKLMQQMPKVYDDFLLNSRLLFVSHILVGTIEAAAVFMTYFVFMAGKGFVPRTLVGQHIMWHDKVVTDITDAFGQEWTSAARQRLECQASSLCLMSLITMQCTNLVLTKTGRANLLAHGFDNWRLTVAVVFLICLCAGISLLNATVCLRTEGTNELKFGRFLWTICPFVALLVFLESTRRYFLRLFPDSWLELATMY</sequence>
<dbReference type="InterPro" id="IPR059000">
    <property type="entry name" value="ATPase_P-type_domA"/>
</dbReference>
<keyword evidence="3" id="KW-1133">Transmembrane helix</keyword>
<accession>A0A9Q0BM66</accession>
<dbReference type="SMART" id="SM00831">
    <property type="entry name" value="Cation_ATPase_N"/>
    <property type="match status" value="1"/>
</dbReference>
<organism evidence="5 6">
    <name type="scientific">Drosophila gunungcola</name>
    <name type="common">fruit fly</name>
    <dbReference type="NCBI Taxonomy" id="103775"/>
    <lineage>
        <taxon>Eukaryota</taxon>
        <taxon>Metazoa</taxon>
        <taxon>Ecdysozoa</taxon>
        <taxon>Arthropoda</taxon>
        <taxon>Hexapoda</taxon>
        <taxon>Insecta</taxon>
        <taxon>Pterygota</taxon>
        <taxon>Neoptera</taxon>
        <taxon>Endopterygota</taxon>
        <taxon>Diptera</taxon>
        <taxon>Brachycera</taxon>
        <taxon>Muscomorpha</taxon>
        <taxon>Ephydroidea</taxon>
        <taxon>Drosophilidae</taxon>
        <taxon>Drosophila</taxon>
        <taxon>Sophophora</taxon>
    </lineage>
</organism>
<dbReference type="GO" id="GO:0005886">
    <property type="term" value="C:plasma membrane"/>
    <property type="evidence" value="ECO:0007669"/>
    <property type="project" value="UniProtKB-SubCell"/>
</dbReference>
<dbReference type="Proteomes" id="UP001059596">
    <property type="component" value="Unassembled WGS sequence"/>
</dbReference>
<dbReference type="InterPro" id="IPR023299">
    <property type="entry name" value="ATPase_P-typ_cyto_dom_N"/>
</dbReference>
<comment type="subcellular location">
    <subcellularLocation>
        <location evidence="1">Cell membrane</location>
        <topology evidence="1">Multi-pass membrane protein</topology>
    </subcellularLocation>
</comment>
<keyword evidence="2" id="KW-1003">Cell membrane</keyword>
<dbReference type="Pfam" id="PF00122">
    <property type="entry name" value="E1-E2_ATPase"/>
    <property type="match status" value="1"/>
</dbReference>
<dbReference type="InterPro" id="IPR050510">
    <property type="entry name" value="Cation_transp_ATPase_P-type"/>
</dbReference>
<dbReference type="InterPro" id="IPR004014">
    <property type="entry name" value="ATPase_P-typ_cation-transptr_N"/>
</dbReference>
<evidence type="ECO:0000256" key="3">
    <source>
        <dbReference type="SAM" id="Phobius"/>
    </source>
</evidence>
<feature type="transmembrane region" description="Helical" evidence="3">
    <location>
        <begin position="730"/>
        <end position="752"/>
    </location>
</feature>
<feature type="domain" description="Cation-transporting P-type ATPase N-terminal" evidence="4">
    <location>
        <begin position="53"/>
        <end position="128"/>
    </location>
</feature>
<reference evidence="5" key="1">
    <citation type="journal article" date="2023" name="Genome Biol. Evol.">
        <title>Long-read-based Genome Assembly of Drosophila gunungcola Reveals Fewer Chemosensory Genes in Flower-breeding Species.</title>
        <authorList>
            <person name="Negi A."/>
            <person name="Liao B.Y."/>
            <person name="Yeh S.D."/>
        </authorList>
    </citation>
    <scope>NUCLEOTIDE SEQUENCE</scope>
    <source>
        <strain evidence="5">Sukarami</strain>
    </source>
</reference>
<feature type="transmembrane region" description="Helical" evidence="3">
    <location>
        <begin position="324"/>
        <end position="343"/>
    </location>
</feature>
<proteinExistence type="predicted"/>
<feature type="transmembrane region" description="Helical" evidence="3">
    <location>
        <begin position="914"/>
        <end position="931"/>
    </location>
</feature>
<dbReference type="EMBL" id="JAMKOV010000012">
    <property type="protein sequence ID" value="KAI8037607.1"/>
    <property type="molecule type" value="Genomic_DNA"/>
</dbReference>
<evidence type="ECO:0000259" key="4">
    <source>
        <dbReference type="SMART" id="SM00831"/>
    </source>
</evidence>
<dbReference type="PANTHER" id="PTHR43294:SF13">
    <property type="entry name" value="SODIUM_POTASSIUM-TRANSPORTING ATPASE SUBUNIT ALPHA"/>
    <property type="match status" value="1"/>
</dbReference>
<dbReference type="PANTHER" id="PTHR43294">
    <property type="entry name" value="SODIUM/POTASSIUM-TRANSPORTING ATPASE SUBUNIT ALPHA"/>
    <property type="match status" value="1"/>
</dbReference>
<dbReference type="PRINTS" id="PR00119">
    <property type="entry name" value="CATATPASE"/>
</dbReference>
<dbReference type="Pfam" id="PF13246">
    <property type="entry name" value="Cation_ATPase"/>
    <property type="match status" value="1"/>
</dbReference>
<dbReference type="Gene3D" id="3.40.1110.10">
    <property type="entry name" value="Calcium-transporting ATPase, cytoplasmic domain N"/>
    <property type="match status" value="1"/>
</dbReference>
<dbReference type="Pfam" id="PF00690">
    <property type="entry name" value="Cation_ATPase_N"/>
    <property type="match status" value="1"/>
</dbReference>
<protein>
    <recommendedName>
        <fullName evidence="4">Cation-transporting P-type ATPase N-terminal domain-containing protein</fullName>
    </recommendedName>
</protein>
<dbReference type="SUPFAM" id="SSF56784">
    <property type="entry name" value="HAD-like"/>
    <property type="match status" value="1"/>
</dbReference>